<gene>
    <name evidence="15" type="ORF">GSCOC_T00007195001</name>
</gene>
<dbReference type="PhylomeDB" id="A0A068VM93"/>
<dbReference type="InterPro" id="IPR001128">
    <property type="entry name" value="Cyt_P450"/>
</dbReference>
<proteinExistence type="inferred from homology"/>
<keyword evidence="5 14" id="KW-0812">Transmembrane</keyword>
<evidence type="ECO:0000256" key="8">
    <source>
        <dbReference type="ARBA" id="ARBA00023002"/>
    </source>
</evidence>
<keyword evidence="10 13" id="KW-0503">Monooxygenase</keyword>
<dbReference type="PANTHER" id="PTHR47955">
    <property type="entry name" value="CYTOCHROME P450 FAMILY 71 PROTEIN"/>
    <property type="match status" value="1"/>
</dbReference>
<feature type="non-terminal residue" evidence="15">
    <location>
        <position position="519"/>
    </location>
</feature>
<evidence type="ECO:0000313" key="15">
    <source>
        <dbReference type="EMBL" id="CDP21727.1"/>
    </source>
</evidence>
<comment type="cofactor">
    <cofactor evidence="1 12">
        <name>heme</name>
        <dbReference type="ChEBI" id="CHEBI:30413"/>
    </cofactor>
</comment>
<keyword evidence="4 12" id="KW-0349">Heme</keyword>
<dbReference type="GO" id="GO:0016020">
    <property type="term" value="C:membrane"/>
    <property type="evidence" value="ECO:0007669"/>
    <property type="project" value="UniProtKB-SubCell"/>
</dbReference>
<evidence type="ECO:0000256" key="10">
    <source>
        <dbReference type="ARBA" id="ARBA00023033"/>
    </source>
</evidence>
<evidence type="ECO:0000256" key="6">
    <source>
        <dbReference type="ARBA" id="ARBA00022723"/>
    </source>
</evidence>
<dbReference type="InterPro" id="IPR017972">
    <property type="entry name" value="Cyt_P450_CS"/>
</dbReference>
<keyword evidence="8 13" id="KW-0560">Oxidoreductase</keyword>
<comment type="similarity">
    <text evidence="3 13">Belongs to the cytochrome P450 family.</text>
</comment>
<dbReference type="Proteomes" id="UP000295252">
    <property type="component" value="Unassembled WGS sequence"/>
</dbReference>
<evidence type="ECO:0000256" key="2">
    <source>
        <dbReference type="ARBA" id="ARBA00004167"/>
    </source>
</evidence>
<accession>A0A068VM93</accession>
<dbReference type="InterPro" id="IPR036396">
    <property type="entry name" value="Cyt_P450_sf"/>
</dbReference>
<reference evidence="16" key="1">
    <citation type="journal article" date="2014" name="Science">
        <title>The coffee genome provides insight into the convergent evolution of caffeine biosynthesis.</title>
        <authorList>
            <person name="Denoeud F."/>
            <person name="Carretero-Paulet L."/>
            <person name="Dereeper A."/>
            <person name="Droc G."/>
            <person name="Guyot R."/>
            <person name="Pietrella M."/>
            <person name="Zheng C."/>
            <person name="Alberti A."/>
            <person name="Anthony F."/>
            <person name="Aprea G."/>
            <person name="Aury J.M."/>
            <person name="Bento P."/>
            <person name="Bernard M."/>
            <person name="Bocs S."/>
            <person name="Campa C."/>
            <person name="Cenci A."/>
            <person name="Combes M.C."/>
            <person name="Crouzillat D."/>
            <person name="Da Silva C."/>
            <person name="Daddiego L."/>
            <person name="De Bellis F."/>
            <person name="Dussert S."/>
            <person name="Garsmeur O."/>
            <person name="Gayraud T."/>
            <person name="Guignon V."/>
            <person name="Jahn K."/>
            <person name="Jamilloux V."/>
            <person name="Joet T."/>
            <person name="Labadie K."/>
            <person name="Lan T."/>
            <person name="Leclercq J."/>
            <person name="Lepelley M."/>
            <person name="Leroy T."/>
            <person name="Li L.T."/>
            <person name="Librado P."/>
            <person name="Lopez L."/>
            <person name="Munoz A."/>
            <person name="Noel B."/>
            <person name="Pallavicini A."/>
            <person name="Perrotta G."/>
            <person name="Poncet V."/>
            <person name="Pot D."/>
            <person name="Priyono X."/>
            <person name="Rigoreau M."/>
            <person name="Rouard M."/>
            <person name="Rozas J."/>
            <person name="Tranchant-Dubreuil C."/>
            <person name="VanBuren R."/>
            <person name="Zhang Q."/>
            <person name="Andrade A.C."/>
            <person name="Argout X."/>
            <person name="Bertrand B."/>
            <person name="de Kochko A."/>
            <person name="Graziosi G."/>
            <person name="Henry R.J."/>
            <person name="Jayarama X."/>
            <person name="Ming R."/>
            <person name="Nagai C."/>
            <person name="Rounsley S."/>
            <person name="Sankoff D."/>
            <person name="Giuliano G."/>
            <person name="Albert V.A."/>
            <person name="Wincker P."/>
            <person name="Lashermes P."/>
        </authorList>
    </citation>
    <scope>NUCLEOTIDE SEQUENCE [LARGE SCALE GENOMIC DNA]</scope>
    <source>
        <strain evidence="16">cv. DH200-94</strain>
    </source>
</reference>
<evidence type="ECO:0000256" key="5">
    <source>
        <dbReference type="ARBA" id="ARBA00022692"/>
    </source>
</evidence>
<keyword evidence="7 14" id="KW-1133">Transmembrane helix</keyword>
<evidence type="ECO:0000256" key="11">
    <source>
        <dbReference type="ARBA" id="ARBA00023136"/>
    </source>
</evidence>
<sequence>MAIFQPPQENLPPEVMEIVLIIALLSALPIIFLILLQKNSRKSSTKSHPPLPGPPGIPIIGNMHQFDPSAPHSYLGELSRKYGPLMSLKLGSLPVLVVSSARMAEEVMKNHDLIFCSRPPMLGQRKLSYNGLDIAFAQYNEQWRELRKICVLHLLSSKRVQSFRPIREDEVYRMIQKISRESASSQVTDLTHTLLSLTSTMICQIGFGKRYDEEGQERKRFHFLLQEAQAMFVAFYFSDYFPTIGWLDKYTGMLSRLEKVFNKLDLFYQELIDEHLDPNRPTSMDGDIIDLLIQLQKDRSTTFDLTVNHIKATLMNVFFAGSETSAGTVIWAMTALIKNPTALEKAQNEIQEVLGEKKMIDEDDIQKLPYLKAIIKETMRLYPVAPLLVPRYTMESCILDGYEIQPKTTVYVNAWAIGRDPEYWENPHEFLPERFLNSTIDATGKHFQLIPFGAGRRGCPGYSLGIAAVELALANLLNSFNWGLPSGVKKEDIDTDVLPGLAMLKKNALRLVAKKRVSS</sequence>
<feature type="binding site" description="axial binding residue" evidence="12">
    <location>
        <position position="459"/>
    </location>
    <ligand>
        <name>heme</name>
        <dbReference type="ChEBI" id="CHEBI:30413"/>
    </ligand>
    <ligandPart>
        <name>Fe</name>
        <dbReference type="ChEBI" id="CHEBI:18248"/>
    </ligandPart>
</feature>
<evidence type="ECO:0000256" key="14">
    <source>
        <dbReference type="SAM" id="Phobius"/>
    </source>
</evidence>
<evidence type="ECO:0000256" key="3">
    <source>
        <dbReference type="ARBA" id="ARBA00010617"/>
    </source>
</evidence>
<evidence type="ECO:0000313" key="16">
    <source>
        <dbReference type="Proteomes" id="UP000295252"/>
    </source>
</evidence>
<dbReference type="GO" id="GO:0016705">
    <property type="term" value="F:oxidoreductase activity, acting on paired donors, with incorporation or reduction of molecular oxygen"/>
    <property type="evidence" value="ECO:0007669"/>
    <property type="project" value="InterPro"/>
</dbReference>
<dbReference type="SUPFAM" id="SSF48264">
    <property type="entry name" value="Cytochrome P450"/>
    <property type="match status" value="1"/>
</dbReference>
<dbReference type="Pfam" id="PF00067">
    <property type="entry name" value="p450"/>
    <property type="match status" value="1"/>
</dbReference>
<dbReference type="AlphaFoldDB" id="A0A068VM93"/>
<evidence type="ECO:0000256" key="12">
    <source>
        <dbReference type="PIRSR" id="PIRSR602401-1"/>
    </source>
</evidence>
<keyword evidence="11 14" id="KW-0472">Membrane</keyword>
<protein>
    <submittedName>
        <fullName evidence="15">DH200=94 genomic scaffold, scaffold_6077</fullName>
    </submittedName>
</protein>
<keyword evidence="16" id="KW-1185">Reference proteome</keyword>
<feature type="transmembrane region" description="Helical" evidence="14">
    <location>
        <begin position="15"/>
        <end position="36"/>
    </location>
</feature>
<dbReference type="InParanoid" id="A0A068VM93"/>
<evidence type="ECO:0000256" key="4">
    <source>
        <dbReference type="ARBA" id="ARBA00022617"/>
    </source>
</evidence>
<keyword evidence="6 12" id="KW-0479">Metal-binding</keyword>
<dbReference type="FunFam" id="1.10.630.10:FF:000011">
    <property type="entry name" value="Cytochrome P450 83B1"/>
    <property type="match status" value="1"/>
</dbReference>
<dbReference type="PRINTS" id="PR00385">
    <property type="entry name" value="P450"/>
</dbReference>
<dbReference type="EMBL" id="HG745161">
    <property type="protein sequence ID" value="CDP21727.1"/>
    <property type="molecule type" value="Genomic_DNA"/>
</dbReference>
<evidence type="ECO:0000256" key="13">
    <source>
        <dbReference type="RuleBase" id="RU000461"/>
    </source>
</evidence>
<dbReference type="PRINTS" id="PR00463">
    <property type="entry name" value="EP450I"/>
</dbReference>
<dbReference type="PANTHER" id="PTHR47955:SF22">
    <property type="entry name" value="CYTOCHROME P450 83B1-LIKE"/>
    <property type="match status" value="1"/>
</dbReference>
<dbReference type="FunCoup" id="A0A068VM93">
    <property type="interactions" value="288"/>
</dbReference>
<dbReference type="CDD" id="cd11072">
    <property type="entry name" value="CYP71-like"/>
    <property type="match status" value="1"/>
</dbReference>
<name>A0A068VM93_COFCA</name>
<dbReference type="Gramene" id="CDP21727">
    <property type="protein sequence ID" value="CDP21727"/>
    <property type="gene ID" value="GSCOC_T00007195001"/>
</dbReference>
<evidence type="ECO:0000256" key="1">
    <source>
        <dbReference type="ARBA" id="ARBA00001971"/>
    </source>
</evidence>
<evidence type="ECO:0000256" key="9">
    <source>
        <dbReference type="ARBA" id="ARBA00023004"/>
    </source>
</evidence>
<dbReference type="OMA" id="QHWLKFK"/>
<organism evidence="15 16">
    <name type="scientific">Coffea canephora</name>
    <name type="common">Robusta coffee</name>
    <dbReference type="NCBI Taxonomy" id="49390"/>
    <lineage>
        <taxon>Eukaryota</taxon>
        <taxon>Viridiplantae</taxon>
        <taxon>Streptophyta</taxon>
        <taxon>Embryophyta</taxon>
        <taxon>Tracheophyta</taxon>
        <taxon>Spermatophyta</taxon>
        <taxon>Magnoliopsida</taxon>
        <taxon>eudicotyledons</taxon>
        <taxon>Gunneridae</taxon>
        <taxon>Pentapetalae</taxon>
        <taxon>asterids</taxon>
        <taxon>lamiids</taxon>
        <taxon>Gentianales</taxon>
        <taxon>Rubiaceae</taxon>
        <taxon>Ixoroideae</taxon>
        <taxon>Gardenieae complex</taxon>
        <taxon>Bertiereae - Coffeeae clade</taxon>
        <taxon>Coffeeae</taxon>
        <taxon>Coffea</taxon>
    </lineage>
</organism>
<dbReference type="Gene3D" id="1.10.630.10">
    <property type="entry name" value="Cytochrome P450"/>
    <property type="match status" value="1"/>
</dbReference>
<evidence type="ECO:0000256" key="7">
    <source>
        <dbReference type="ARBA" id="ARBA00022989"/>
    </source>
</evidence>
<dbReference type="GO" id="GO:0020037">
    <property type="term" value="F:heme binding"/>
    <property type="evidence" value="ECO:0007669"/>
    <property type="project" value="InterPro"/>
</dbReference>
<dbReference type="GO" id="GO:0005506">
    <property type="term" value="F:iron ion binding"/>
    <property type="evidence" value="ECO:0007669"/>
    <property type="project" value="InterPro"/>
</dbReference>
<dbReference type="STRING" id="49390.A0A068VM93"/>
<dbReference type="InterPro" id="IPR002401">
    <property type="entry name" value="Cyt_P450_E_grp-I"/>
</dbReference>
<dbReference type="OrthoDB" id="2789670at2759"/>
<comment type="subcellular location">
    <subcellularLocation>
        <location evidence="2">Membrane</location>
        <topology evidence="2">Single-pass membrane protein</topology>
    </subcellularLocation>
</comment>
<dbReference type="GO" id="GO:0004497">
    <property type="term" value="F:monooxygenase activity"/>
    <property type="evidence" value="ECO:0007669"/>
    <property type="project" value="UniProtKB-KW"/>
</dbReference>
<keyword evidence="9 12" id="KW-0408">Iron</keyword>
<dbReference type="PROSITE" id="PS00086">
    <property type="entry name" value="CYTOCHROME_P450"/>
    <property type="match status" value="1"/>
</dbReference>